<reference evidence="2" key="1">
    <citation type="submission" date="2023-06" db="EMBL/GenBank/DDBJ databases">
        <authorList>
            <person name="Delattre M."/>
        </authorList>
    </citation>
    <scope>NUCLEOTIDE SEQUENCE</scope>
    <source>
        <strain evidence="2">AF72</strain>
    </source>
</reference>
<dbReference type="Proteomes" id="UP001177023">
    <property type="component" value="Unassembled WGS sequence"/>
</dbReference>
<organism evidence="2 3">
    <name type="scientific">Mesorhabditis spiculigera</name>
    <dbReference type="NCBI Taxonomy" id="96644"/>
    <lineage>
        <taxon>Eukaryota</taxon>
        <taxon>Metazoa</taxon>
        <taxon>Ecdysozoa</taxon>
        <taxon>Nematoda</taxon>
        <taxon>Chromadorea</taxon>
        <taxon>Rhabditida</taxon>
        <taxon>Rhabditina</taxon>
        <taxon>Rhabditomorpha</taxon>
        <taxon>Rhabditoidea</taxon>
        <taxon>Rhabditidae</taxon>
        <taxon>Mesorhabditinae</taxon>
        <taxon>Mesorhabditis</taxon>
    </lineage>
</organism>
<keyword evidence="1" id="KW-1133">Transmembrane helix</keyword>
<name>A0AA36D556_9BILA</name>
<evidence type="ECO:0000256" key="1">
    <source>
        <dbReference type="SAM" id="Phobius"/>
    </source>
</evidence>
<keyword evidence="3" id="KW-1185">Reference proteome</keyword>
<evidence type="ECO:0000313" key="3">
    <source>
        <dbReference type="Proteomes" id="UP001177023"/>
    </source>
</evidence>
<comment type="caution">
    <text evidence="2">The sequence shown here is derived from an EMBL/GenBank/DDBJ whole genome shotgun (WGS) entry which is preliminary data.</text>
</comment>
<keyword evidence="1" id="KW-0812">Transmembrane</keyword>
<keyword evidence="1" id="KW-0472">Membrane</keyword>
<evidence type="ECO:0000313" key="2">
    <source>
        <dbReference type="EMBL" id="CAJ0580886.1"/>
    </source>
</evidence>
<protein>
    <submittedName>
        <fullName evidence="2">Uncharacterized protein</fullName>
    </submittedName>
</protein>
<feature type="transmembrane region" description="Helical" evidence="1">
    <location>
        <begin position="221"/>
        <end position="242"/>
    </location>
</feature>
<feature type="transmembrane region" description="Helical" evidence="1">
    <location>
        <begin position="38"/>
        <end position="56"/>
    </location>
</feature>
<feature type="non-terminal residue" evidence="2">
    <location>
        <position position="1"/>
    </location>
</feature>
<dbReference type="AlphaFoldDB" id="A0AA36D556"/>
<accession>A0AA36D556</accession>
<sequence length="243" mass="27620">MRWLVPLQSASHPIVGFVEEVQGQGHINRQDFGPLYDYGFMIMVFKAVFLIILPFTGSRMSEYSNLPSYNEYTDVYAASTAEHCALQRIVGELDEVQQNMDAEHEYYTPKNVFSPEIMMTRSMIQQNIIESCVDESPYFGYKTEADPLYGTIRKEPKNDVNANATIIPPAVPARNRIGAAYPDHSLERILEDLKLPQEHKSKMRERMEAWRDDLQLDSYDAGLTIALIIVIAIGLIGGALFFM</sequence>
<dbReference type="EMBL" id="CATQJA010002662">
    <property type="protein sequence ID" value="CAJ0580886.1"/>
    <property type="molecule type" value="Genomic_DNA"/>
</dbReference>
<gene>
    <name evidence="2" type="ORF">MSPICULIGERA_LOCUS19061</name>
</gene>
<proteinExistence type="predicted"/>